<dbReference type="PANTHER" id="PTHR11706:SF33">
    <property type="entry name" value="NATURAL RESISTANCE-ASSOCIATED MACROPHAGE PROTEIN 2"/>
    <property type="match status" value="1"/>
</dbReference>
<dbReference type="GO" id="GO:0005886">
    <property type="term" value="C:plasma membrane"/>
    <property type="evidence" value="ECO:0007669"/>
    <property type="project" value="TreeGrafter"/>
</dbReference>
<keyword evidence="3 6" id="KW-0812">Transmembrane</keyword>
<comment type="caution">
    <text evidence="7">The sequence shown here is derived from an EMBL/GenBank/DDBJ whole genome shotgun (WGS) entry which is preliminary data.</text>
</comment>
<reference evidence="7 8" key="1">
    <citation type="journal article" date="2015" name="Nature">
        <title>rRNA introns, odd ribosomes, and small enigmatic genomes across a large radiation of phyla.</title>
        <authorList>
            <person name="Brown C.T."/>
            <person name="Hug L.A."/>
            <person name="Thomas B.C."/>
            <person name="Sharon I."/>
            <person name="Castelle C.J."/>
            <person name="Singh A."/>
            <person name="Wilkins M.J."/>
            <person name="Williams K.H."/>
            <person name="Banfield J.F."/>
        </authorList>
    </citation>
    <scope>NUCLEOTIDE SEQUENCE [LARGE SCALE GENOMIC DNA]</scope>
</reference>
<organism evidence="7 8">
    <name type="scientific">Candidatus Collierbacteria bacterium GW2011_GWA2_46_26</name>
    <dbReference type="NCBI Taxonomy" id="1618381"/>
    <lineage>
        <taxon>Bacteria</taxon>
        <taxon>Candidatus Collieribacteriota</taxon>
    </lineage>
</organism>
<proteinExistence type="predicted"/>
<keyword evidence="2" id="KW-0813">Transport</keyword>
<dbReference type="PATRIC" id="fig|1618381.3.peg.664"/>
<dbReference type="GO" id="GO:0005384">
    <property type="term" value="F:manganese ion transmembrane transporter activity"/>
    <property type="evidence" value="ECO:0007669"/>
    <property type="project" value="TreeGrafter"/>
</dbReference>
<evidence type="ECO:0000256" key="4">
    <source>
        <dbReference type="ARBA" id="ARBA00022989"/>
    </source>
</evidence>
<dbReference type="GO" id="GO:0015086">
    <property type="term" value="F:cadmium ion transmembrane transporter activity"/>
    <property type="evidence" value="ECO:0007669"/>
    <property type="project" value="TreeGrafter"/>
</dbReference>
<dbReference type="GO" id="GO:0034755">
    <property type="term" value="P:iron ion transmembrane transport"/>
    <property type="evidence" value="ECO:0007669"/>
    <property type="project" value="TreeGrafter"/>
</dbReference>
<dbReference type="EMBL" id="LCMI01000006">
    <property type="protein sequence ID" value="KKU33085.1"/>
    <property type="molecule type" value="Genomic_DNA"/>
</dbReference>
<sequence>MAIWKVIRNKIGGFLKKVGPGFVTGAADDDPSGVATYSIAGAQYGYRMSWMSLFLLPAMISIQEMCGRIGLVTGRGLAAVIKQFYSVRLMWFAVSLLAIANIINIGADLGIMAESLRMLFGLPFYFWLVVTSTLIVWLEISIKYKKYARVLKWLGLSLLVYVITAFMVKQNWGEVLYMTLVPHIDLTSGYLLTMVGFLGTTISPYLFFWQASEEVEEKISDARSDISDFGQKSVTWPSAIGKMRWDTKMGMLFSNTMTFFIVLTTAATLHKNGIFNITTPQEAAMALRPLVGNFAYVLFALGMIGIGLQSIPVLAGSLAYAVADGLGIPEGLSKKFSQAKGFYIAILLATVIGAVINLIGINTMQALYYAAIINGIAAVPLIFIIIKLADDGRVVEGYKTQKKYRIIAWITFIFMGLSVLMMLGSLLGK</sequence>
<evidence type="ECO:0000256" key="1">
    <source>
        <dbReference type="ARBA" id="ARBA00004141"/>
    </source>
</evidence>
<dbReference type="Proteomes" id="UP000034794">
    <property type="component" value="Unassembled WGS sequence"/>
</dbReference>
<evidence type="ECO:0000256" key="6">
    <source>
        <dbReference type="SAM" id="Phobius"/>
    </source>
</evidence>
<feature type="transmembrane region" description="Helical" evidence="6">
    <location>
        <begin position="252"/>
        <end position="270"/>
    </location>
</feature>
<dbReference type="InterPro" id="IPR001046">
    <property type="entry name" value="NRAMP_fam"/>
</dbReference>
<feature type="transmembrane region" description="Helical" evidence="6">
    <location>
        <begin position="367"/>
        <end position="386"/>
    </location>
</feature>
<name>A0A0G1SIC3_9BACT</name>
<feature type="transmembrane region" description="Helical" evidence="6">
    <location>
        <begin position="89"/>
        <end position="107"/>
    </location>
</feature>
<keyword evidence="4 6" id="KW-1133">Transmembrane helix</keyword>
<dbReference type="AlphaFoldDB" id="A0A0G1SIC3"/>
<evidence type="ECO:0000313" key="8">
    <source>
        <dbReference type="Proteomes" id="UP000034794"/>
    </source>
</evidence>
<feature type="transmembrane region" description="Helical" evidence="6">
    <location>
        <begin position="150"/>
        <end position="168"/>
    </location>
</feature>
<feature type="transmembrane region" description="Helical" evidence="6">
    <location>
        <begin position="294"/>
        <end position="321"/>
    </location>
</feature>
<feature type="transmembrane region" description="Helical" evidence="6">
    <location>
        <begin position="406"/>
        <end position="427"/>
    </location>
</feature>
<protein>
    <submittedName>
        <fullName evidence="7">Natural resistance-associated macrophage protein</fullName>
    </submittedName>
</protein>
<dbReference type="Pfam" id="PF01566">
    <property type="entry name" value="Nramp"/>
    <property type="match status" value="1"/>
</dbReference>
<dbReference type="PANTHER" id="PTHR11706">
    <property type="entry name" value="SOLUTE CARRIER PROTEIN FAMILY 11 MEMBER"/>
    <property type="match status" value="1"/>
</dbReference>
<gene>
    <name evidence="7" type="ORF">UX47_C0006G0056</name>
</gene>
<accession>A0A0G1SIC3</accession>
<evidence type="ECO:0000256" key="2">
    <source>
        <dbReference type="ARBA" id="ARBA00022448"/>
    </source>
</evidence>
<comment type="subcellular location">
    <subcellularLocation>
        <location evidence="1">Membrane</location>
        <topology evidence="1">Multi-pass membrane protein</topology>
    </subcellularLocation>
</comment>
<evidence type="ECO:0000256" key="3">
    <source>
        <dbReference type="ARBA" id="ARBA00022692"/>
    </source>
</evidence>
<feature type="transmembrane region" description="Helical" evidence="6">
    <location>
        <begin position="188"/>
        <end position="208"/>
    </location>
</feature>
<evidence type="ECO:0000313" key="7">
    <source>
        <dbReference type="EMBL" id="KKU33085.1"/>
    </source>
</evidence>
<keyword evidence="5 6" id="KW-0472">Membrane</keyword>
<feature type="transmembrane region" description="Helical" evidence="6">
    <location>
        <begin position="342"/>
        <end position="361"/>
    </location>
</feature>
<evidence type="ECO:0000256" key="5">
    <source>
        <dbReference type="ARBA" id="ARBA00023136"/>
    </source>
</evidence>
<feature type="transmembrane region" description="Helical" evidence="6">
    <location>
        <begin position="119"/>
        <end position="138"/>
    </location>
</feature>